<keyword evidence="4" id="KW-0067">ATP-binding</keyword>
<evidence type="ECO:0000256" key="1">
    <source>
        <dbReference type="ARBA" id="ARBA00004141"/>
    </source>
</evidence>
<reference evidence="10 11" key="1">
    <citation type="submission" date="2023-10" db="EMBL/GenBank/DDBJ databases">
        <title>Draft Genome Sequence of Candida saopaulonensis from a very Premature Infant with Sepsis.</title>
        <authorList>
            <person name="Ning Y."/>
            <person name="Dai R."/>
            <person name="Xiao M."/>
            <person name="Xu Y."/>
            <person name="Yan Q."/>
            <person name="Zhang L."/>
        </authorList>
    </citation>
    <scope>NUCLEOTIDE SEQUENCE [LARGE SCALE GENOMIC DNA]</scope>
    <source>
        <strain evidence="10 11">19XY460</strain>
    </source>
</reference>
<dbReference type="GO" id="GO:0016020">
    <property type="term" value="C:membrane"/>
    <property type="evidence" value="ECO:0007669"/>
    <property type="project" value="UniProtKB-SubCell"/>
</dbReference>
<protein>
    <submittedName>
        <fullName evidence="10">Uncharacterized protein</fullName>
    </submittedName>
</protein>
<comment type="subcellular location">
    <subcellularLocation>
        <location evidence="1">Membrane</location>
        <topology evidence="1">Multi-pass membrane protein</topology>
    </subcellularLocation>
</comment>
<dbReference type="GO" id="GO:0016887">
    <property type="term" value="F:ATP hydrolysis activity"/>
    <property type="evidence" value="ECO:0007669"/>
    <property type="project" value="InterPro"/>
</dbReference>
<sequence>MRILPLRALGNLVFVQGLVFAQYLVAAGRATSGQVFTSFSACLLLGSLIASLSDLLAMINKAQASALSMDELGVVQVAEHSMSNVSLAQLISKTYSVSTILVEDISFAYQDVETPILERVNATFNTSGFNFIIGLSGSGKSTLACIIAGLYEQSEGHIRIDGITQPFRGYSNESILLVHLHPSILEQLLKSNISLGCGSIDESRLVSAIYLADLQDFVASLPLGLNSTVDEKELSGGQLQKIGLARAFLRDPPVLILDEALSAIDSHSRKRIMANLRERRRGQLTLLVTHDSQDIEPNDDICMLSAGRVTRFGKKHQIGSALPVKLASQEKHDIEHIEKDRDHNDVCFRSRAARSSDIESQSDIDESFEKESTYSLTQLLRFTYRTCDKKFMVLFGCFTAVLTGLVPLVLSFLFSKILSKIVGHTSPGMRITWKPILTLIIAAIALIFGDGCVHFSSKALLHYVLETWINSLRKLSLSLINDQDMSFFSLHNRFPSDLNTLLMNDARDLRSVISEFLPGICEMFALAVGGFVWSTVTGWRLTLVGYAFIPLILMITAAYGIILQGVEARYKSEVAELDSHCSKTMLGIKTIKSIGLESDLCAEFEQKLKALFSIGLKRAIVDGFGFSVLQLCTSAATATILYYGVFLIGKNEYSLEQMLFVLTLLIFTISGVTNVTKRLPVVSRGQRAARYISSIISSLALELEVGGVYSVGHRTEKASDAVILFQNVSFSYQDTNAKGFNQVLKNITFEVKKGESLTIVGKSGSGKSTIASLLLRLYNVDRGSIEIFGMEISSIKADDFRGAVTMVPQKPKFFEGSIRENLLYGCQLPYVSEEAIWDVLRAVNAFDLVNGLQRGLDTCYGDDVLFSLGELQRLCIARALIRKPRILILDEPSSHLDAFNTQIVADLIGTGLRAIDKDLVILTISHDSNLIKHAGRILKIDRGYVAQDGKSSG</sequence>
<evidence type="ECO:0000259" key="8">
    <source>
        <dbReference type="PROSITE" id="PS50893"/>
    </source>
</evidence>
<feature type="domain" description="ABC transporter" evidence="8">
    <location>
        <begin position="100"/>
        <end position="331"/>
    </location>
</feature>
<dbReference type="CDD" id="cd18578">
    <property type="entry name" value="ABC_6TM_Pgp_ABCB1_D2_like"/>
    <property type="match status" value="1"/>
</dbReference>
<dbReference type="SMART" id="SM00382">
    <property type="entry name" value="AAA"/>
    <property type="match status" value="2"/>
</dbReference>
<dbReference type="PROSITE" id="PS00211">
    <property type="entry name" value="ABC_TRANSPORTER_1"/>
    <property type="match status" value="2"/>
</dbReference>
<dbReference type="CDD" id="cd03228">
    <property type="entry name" value="ABCC_MRP_Like"/>
    <property type="match status" value="2"/>
</dbReference>
<evidence type="ECO:0000256" key="3">
    <source>
        <dbReference type="ARBA" id="ARBA00022741"/>
    </source>
</evidence>
<evidence type="ECO:0000256" key="6">
    <source>
        <dbReference type="ARBA" id="ARBA00023136"/>
    </source>
</evidence>
<dbReference type="InterPro" id="IPR036640">
    <property type="entry name" value="ABC1_TM_sf"/>
</dbReference>
<dbReference type="PROSITE" id="PS50929">
    <property type="entry name" value="ABC_TM1F"/>
    <property type="match status" value="1"/>
</dbReference>
<evidence type="ECO:0000256" key="7">
    <source>
        <dbReference type="SAM" id="Phobius"/>
    </source>
</evidence>
<keyword evidence="2 7" id="KW-0812">Transmembrane</keyword>
<keyword evidence="11" id="KW-1185">Reference proteome</keyword>
<keyword evidence="3" id="KW-0547">Nucleotide-binding</keyword>
<dbReference type="AlphaFoldDB" id="A0AAX4HFY7"/>
<keyword evidence="6 7" id="KW-0472">Membrane</keyword>
<evidence type="ECO:0000313" key="11">
    <source>
        <dbReference type="Proteomes" id="UP001338582"/>
    </source>
</evidence>
<dbReference type="PROSITE" id="PS50893">
    <property type="entry name" value="ABC_TRANSPORTER_2"/>
    <property type="match status" value="2"/>
</dbReference>
<feature type="domain" description="ABC transmembrane type-1" evidence="9">
    <location>
        <begin position="394"/>
        <end position="684"/>
    </location>
</feature>
<dbReference type="RefSeq" id="XP_062879607.1">
    <property type="nucleotide sequence ID" value="XM_063023537.1"/>
</dbReference>
<evidence type="ECO:0000259" key="9">
    <source>
        <dbReference type="PROSITE" id="PS50929"/>
    </source>
</evidence>
<evidence type="ECO:0000256" key="5">
    <source>
        <dbReference type="ARBA" id="ARBA00022989"/>
    </source>
</evidence>
<feature type="domain" description="ABC transporter" evidence="8">
    <location>
        <begin position="723"/>
        <end position="953"/>
    </location>
</feature>
<dbReference type="PANTHER" id="PTHR43394">
    <property type="entry name" value="ATP-DEPENDENT PERMEASE MDL1, MITOCHONDRIAL"/>
    <property type="match status" value="1"/>
</dbReference>
<proteinExistence type="predicted"/>
<dbReference type="Pfam" id="PF00664">
    <property type="entry name" value="ABC_membrane"/>
    <property type="match status" value="1"/>
</dbReference>
<organism evidence="10 11">
    <name type="scientific">Australozyma saopauloensis</name>
    <dbReference type="NCBI Taxonomy" id="291208"/>
    <lineage>
        <taxon>Eukaryota</taxon>
        <taxon>Fungi</taxon>
        <taxon>Dikarya</taxon>
        <taxon>Ascomycota</taxon>
        <taxon>Saccharomycotina</taxon>
        <taxon>Pichiomycetes</taxon>
        <taxon>Metschnikowiaceae</taxon>
        <taxon>Australozyma</taxon>
    </lineage>
</organism>
<dbReference type="InterPro" id="IPR017871">
    <property type="entry name" value="ABC_transporter-like_CS"/>
</dbReference>
<feature type="transmembrane region" description="Helical" evidence="7">
    <location>
        <begin position="657"/>
        <end position="676"/>
    </location>
</feature>
<dbReference type="SUPFAM" id="SSF90123">
    <property type="entry name" value="ABC transporter transmembrane region"/>
    <property type="match status" value="1"/>
</dbReference>
<dbReference type="InterPro" id="IPR003439">
    <property type="entry name" value="ABC_transporter-like_ATP-bd"/>
</dbReference>
<accession>A0AAX4HFY7</accession>
<feature type="transmembrane region" description="Helical" evidence="7">
    <location>
        <begin position="619"/>
        <end position="645"/>
    </location>
</feature>
<feature type="transmembrane region" description="Helical" evidence="7">
    <location>
        <begin position="391"/>
        <end position="415"/>
    </location>
</feature>
<dbReference type="InterPro" id="IPR027417">
    <property type="entry name" value="P-loop_NTPase"/>
</dbReference>
<feature type="transmembrane region" description="Helical" evidence="7">
    <location>
        <begin position="512"/>
        <end position="533"/>
    </location>
</feature>
<dbReference type="EMBL" id="CP138899">
    <property type="protein sequence ID" value="WPK27229.1"/>
    <property type="molecule type" value="Genomic_DNA"/>
</dbReference>
<dbReference type="InterPro" id="IPR011527">
    <property type="entry name" value="ABC1_TM_dom"/>
</dbReference>
<dbReference type="Proteomes" id="UP001338582">
    <property type="component" value="Chromosome 6"/>
</dbReference>
<dbReference type="Pfam" id="PF00005">
    <property type="entry name" value="ABC_tran"/>
    <property type="match status" value="2"/>
</dbReference>
<dbReference type="Gene3D" id="1.20.1560.10">
    <property type="entry name" value="ABC transporter type 1, transmembrane domain"/>
    <property type="match status" value="1"/>
</dbReference>
<dbReference type="Gene3D" id="3.40.50.300">
    <property type="entry name" value="P-loop containing nucleotide triphosphate hydrolases"/>
    <property type="match status" value="2"/>
</dbReference>
<dbReference type="SUPFAM" id="SSF52540">
    <property type="entry name" value="P-loop containing nucleoside triphosphate hydrolases"/>
    <property type="match status" value="2"/>
</dbReference>
<keyword evidence="5 7" id="KW-1133">Transmembrane helix</keyword>
<dbReference type="GO" id="GO:0005524">
    <property type="term" value="F:ATP binding"/>
    <property type="evidence" value="ECO:0007669"/>
    <property type="project" value="UniProtKB-KW"/>
</dbReference>
<feature type="transmembrane region" description="Helical" evidence="7">
    <location>
        <begin position="539"/>
        <end position="562"/>
    </location>
</feature>
<dbReference type="KEGG" id="asau:88175666"/>
<dbReference type="GO" id="GO:0015421">
    <property type="term" value="F:ABC-type oligopeptide transporter activity"/>
    <property type="evidence" value="ECO:0007669"/>
    <property type="project" value="TreeGrafter"/>
</dbReference>
<name>A0AAX4HFY7_9ASCO</name>
<evidence type="ECO:0000256" key="2">
    <source>
        <dbReference type="ARBA" id="ARBA00022692"/>
    </source>
</evidence>
<dbReference type="InterPro" id="IPR039421">
    <property type="entry name" value="Type_1_exporter"/>
</dbReference>
<evidence type="ECO:0000256" key="4">
    <source>
        <dbReference type="ARBA" id="ARBA00022840"/>
    </source>
</evidence>
<feature type="transmembrane region" description="Helical" evidence="7">
    <location>
        <begin position="435"/>
        <end position="453"/>
    </location>
</feature>
<gene>
    <name evidence="10" type="ORF">PUMCH_004606</name>
</gene>
<dbReference type="InterPro" id="IPR003593">
    <property type="entry name" value="AAA+_ATPase"/>
</dbReference>
<dbReference type="GeneID" id="88175666"/>
<evidence type="ECO:0000313" key="10">
    <source>
        <dbReference type="EMBL" id="WPK27229.1"/>
    </source>
</evidence>
<dbReference type="PANTHER" id="PTHR43394:SF1">
    <property type="entry name" value="ATP-BINDING CASSETTE SUB-FAMILY B MEMBER 10, MITOCHONDRIAL"/>
    <property type="match status" value="1"/>
</dbReference>